<organism evidence="2 3">
    <name type="scientific">Paracoccus siganidrum</name>
    <dbReference type="NCBI Taxonomy" id="1276757"/>
    <lineage>
        <taxon>Bacteria</taxon>
        <taxon>Pseudomonadati</taxon>
        <taxon>Pseudomonadota</taxon>
        <taxon>Alphaproteobacteria</taxon>
        <taxon>Rhodobacterales</taxon>
        <taxon>Paracoccaceae</taxon>
        <taxon>Paracoccus</taxon>
    </lineage>
</organism>
<keyword evidence="3" id="KW-1185">Reference proteome</keyword>
<dbReference type="Pfam" id="PF11836">
    <property type="entry name" value="Phage_TAC_11"/>
    <property type="match status" value="1"/>
</dbReference>
<feature type="region of interest" description="Disordered" evidence="1">
    <location>
        <begin position="178"/>
        <end position="204"/>
    </location>
</feature>
<proteinExistence type="predicted"/>
<protein>
    <submittedName>
        <fullName evidence="2">Gene transfer agent family protein</fullName>
    </submittedName>
</protein>
<accession>A0A419A3V8</accession>
<dbReference type="EMBL" id="QZEW01000075">
    <property type="protein sequence ID" value="RJL08411.1"/>
    <property type="molecule type" value="Genomic_DNA"/>
</dbReference>
<dbReference type="AlphaFoldDB" id="A0A419A3V8"/>
<name>A0A419A3V8_9RHOB</name>
<evidence type="ECO:0000313" key="3">
    <source>
        <dbReference type="Proteomes" id="UP000283587"/>
    </source>
</evidence>
<evidence type="ECO:0000256" key="1">
    <source>
        <dbReference type="SAM" id="MobiDB-lite"/>
    </source>
</evidence>
<reference evidence="3" key="1">
    <citation type="submission" date="2018-09" db="EMBL/GenBank/DDBJ databases">
        <title>Paracoccus onubensis nov. sp. a moderate halophilic bacterium isolated from Gruta de las Maravillas (Aracena, Spain).</title>
        <authorList>
            <person name="Jurado V."/>
            <person name="Gutierrez-Patricio S."/>
            <person name="Gonzalez-Pimentel J.L."/>
            <person name="Miller A.Z."/>
            <person name="Laiz L."/>
            <person name="Saiz-Jimenez C."/>
        </authorList>
    </citation>
    <scope>NUCLEOTIDE SEQUENCE [LARGE SCALE GENOMIC DNA]</scope>
    <source>
        <strain evidence="3">DSM 26381</strain>
    </source>
</reference>
<dbReference type="OrthoDB" id="7509188at2"/>
<evidence type="ECO:0000313" key="2">
    <source>
        <dbReference type="EMBL" id="RJL08411.1"/>
    </source>
</evidence>
<dbReference type="Proteomes" id="UP000283587">
    <property type="component" value="Unassembled WGS sequence"/>
</dbReference>
<sequence>MPMRIILMLIKQASSKGSLMAIGPDIAVIHADLGDGKRRRLFLGADELRQIKRECGRGFYTIYVNFDKDAEPDEVSAILRLALIGGGMTPQDALDLVQYYASPPRPLQHAYLIAFEALSAAWRGSDKSASGGKRMTAQEMDDFFTEAEAALIKNGSDLSVLRGRSFAEIQDVFAALSKDADKPSAPDAETFNAIKAAGKKKGKK</sequence>
<comment type="caution">
    <text evidence="2">The sequence shown here is derived from an EMBL/GenBank/DDBJ whole genome shotgun (WGS) entry which is preliminary data.</text>
</comment>
<dbReference type="InterPro" id="IPR021791">
    <property type="entry name" value="Phage_TAC_11"/>
</dbReference>
<gene>
    <name evidence="2" type="ORF">D3P05_16200</name>
</gene>